<dbReference type="InterPro" id="IPR024078">
    <property type="entry name" value="LmbE-like_dom_sf"/>
</dbReference>
<dbReference type="PANTHER" id="PTHR12993:SF28">
    <property type="entry name" value="LMBE FAMILY PROTEIN"/>
    <property type="match status" value="1"/>
</dbReference>
<dbReference type="Gene3D" id="3.40.50.10320">
    <property type="entry name" value="LmbE-like"/>
    <property type="match status" value="1"/>
</dbReference>
<dbReference type="SUPFAM" id="SSF102588">
    <property type="entry name" value="LmbE-like"/>
    <property type="match status" value="1"/>
</dbReference>
<reference evidence="1" key="1">
    <citation type="submission" date="2020-02" db="EMBL/GenBank/DDBJ databases">
        <authorList>
            <person name="Meier V. D."/>
        </authorList>
    </citation>
    <scope>NUCLEOTIDE SEQUENCE</scope>
    <source>
        <strain evidence="1">AVDCRST_MAG88</strain>
    </source>
</reference>
<accession>A0A6J4VVN3</accession>
<dbReference type="EMBL" id="CADCWM010001203">
    <property type="protein sequence ID" value="CAA9589749.1"/>
    <property type="molecule type" value="Genomic_DNA"/>
</dbReference>
<dbReference type="PANTHER" id="PTHR12993">
    <property type="entry name" value="N-ACETYLGLUCOSAMINYL-PHOSPHATIDYLINOSITOL DE-N-ACETYLASE-RELATED"/>
    <property type="match status" value="1"/>
</dbReference>
<gene>
    <name evidence="1" type="ORF">AVDCRST_MAG88-4649</name>
</gene>
<dbReference type="AlphaFoldDB" id="A0A6J4VVN3"/>
<proteinExistence type="predicted"/>
<dbReference type="Pfam" id="PF02585">
    <property type="entry name" value="PIG-L"/>
    <property type="match status" value="1"/>
</dbReference>
<dbReference type="InterPro" id="IPR003737">
    <property type="entry name" value="GlcNAc_PI_deacetylase-related"/>
</dbReference>
<organism evidence="1">
    <name type="scientific">uncultured Thermomicrobiales bacterium</name>
    <dbReference type="NCBI Taxonomy" id="1645740"/>
    <lineage>
        <taxon>Bacteria</taxon>
        <taxon>Pseudomonadati</taxon>
        <taxon>Thermomicrobiota</taxon>
        <taxon>Thermomicrobia</taxon>
        <taxon>Thermomicrobiales</taxon>
        <taxon>environmental samples</taxon>
    </lineage>
</organism>
<evidence type="ECO:0000313" key="1">
    <source>
        <dbReference type="EMBL" id="CAA9589749.1"/>
    </source>
</evidence>
<name>A0A6J4VVN3_9BACT</name>
<sequence>MSAHDHGVTGGGPVLAIFAHPDDTEFVAGGALALWAGAGRRLIYAFCTDGGKGSSDPAVDTPALIARRQEEQRAAARHLGCEEVVFLPYEDAMLEPTLALRRDLTRIIRRYRPQIVVCFDPTVYWFGEFYIQHPDHRASGEAALAAVFPAARDRLTFPELLDEGLEPHNVDEVYLASANEPNRWIDISSTIERKIEAMRLHKSQVGDGEALASLLRAMAREVGEAHGLAYAEGYRYISMDPRRRPGAAVDEAEVTG</sequence>
<evidence type="ECO:0008006" key="2">
    <source>
        <dbReference type="Google" id="ProtNLM"/>
    </source>
</evidence>
<dbReference type="GO" id="GO:0016811">
    <property type="term" value="F:hydrolase activity, acting on carbon-nitrogen (but not peptide) bonds, in linear amides"/>
    <property type="evidence" value="ECO:0007669"/>
    <property type="project" value="TreeGrafter"/>
</dbReference>
<protein>
    <recommendedName>
        <fullName evidence="2">LmbE family protein</fullName>
    </recommendedName>
</protein>